<feature type="transmembrane region" description="Helical" evidence="2">
    <location>
        <begin position="353"/>
        <end position="371"/>
    </location>
</feature>
<dbReference type="HOGENOM" id="CLU_561934_0_0_1"/>
<keyword evidence="2" id="KW-0472">Membrane</keyword>
<dbReference type="PROSITE" id="PS50255">
    <property type="entry name" value="CYTOCHROME_B5_2"/>
    <property type="match status" value="1"/>
</dbReference>
<feature type="region of interest" description="Disordered" evidence="1">
    <location>
        <begin position="1"/>
        <end position="26"/>
    </location>
</feature>
<dbReference type="InterPro" id="IPR012171">
    <property type="entry name" value="Fatty_acid_desaturase"/>
</dbReference>
<dbReference type="KEGG" id="ehx:EMIHUDRAFT_194783"/>
<keyword evidence="5" id="KW-1185">Reference proteome</keyword>
<dbReference type="SUPFAM" id="SSF55856">
    <property type="entry name" value="Cytochrome b5-like heme/steroid binding domain"/>
    <property type="match status" value="1"/>
</dbReference>
<dbReference type="RefSeq" id="XP_005794506.1">
    <property type="nucleotide sequence ID" value="XM_005794449.1"/>
</dbReference>
<dbReference type="AlphaFoldDB" id="A0A0D3L242"/>
<dbReference type="PANTHER" id="PTHR19353:SF15">
    <property type="entry name" value="CYTOCHROME B5 HEME-BINDING DOMAIN-CONTAINING PROTEIN"/>
    <property type="match status" value="1"/>
</dbReference>
<name>A0A0D3L242_EMIH1</name>
<dbReference type="Pfam" id="PF00173">
    <property type="entry name" value="Cyt-b5"/>
    <property type="match status" value="1"/>
</dbReference>
<proteinExistence type="predicted"/>
<feature type="transmembrane region" description="Helical" evidence="2">
    <location>
        <begin position="328"/>
        <end position="347"/>
    </location>
</feature>
<evidence type="ECO:0000313" key="5">
    <source>
        <dbReference type="Proteomes" id="UP000013827"/>
    </source>
</evidence>
<reference evidence="4" key="2">
    <citation type="submission" date="2024-10" db="UniProtKB">
        <authorList>
            <consortium name="EnsemblProtists"/>
        </authorList>
    </citation>
    <scope>IDENTIFICATION</scope>
</reference>
<feature type="region of interest" description="Disordered" evidence="1">
    <location>
        <begin position="89"/>
        <end position="108"/>
    </location>
</feature>
<dbReference type="OMA" id="TCHEATH"/>
<organism evidence="4 5">
    <name type="scientific">Emiliania huxleyi (strain CCMP1516)</name>
    <dbReference type="NCBI Taxonomy" id="280463"/>
    <lineage>
        <taxon>Eukaryota</taxon>
        <taxon>Haptista</taxon>
        <taxon>Haptophyta</taxon>
        <taxon>Prymnesiophyceae</taxon>
        <taxon>Isochrysidales</taxon>
        <taxon>Noelaerhabdaceae</taxon>
        <taxon>Emiliania</taxon>
    </lineage>
</organism>
<dbReference type="PANTHER" id="PTHR19353">
    <property type="entry name" value="FATTY ACID DESATURASE 2"/>
    <property type="match status" value="1"/>
</dbReference>
<dbReference type="Pfam" id="PF00487">
    <property type="entry name" value="FA_desaturase"/>
    <property type="match status" value="1"/>
</dbReference>
<evidence type="ECO:0000259" key="3">
    <source>
        <dbReference type="PROSITE" id="PS50255"/>
    </source>
</evidence>
<dbReference type="InterPro" id="IPR005804">
    <property type="entry name" value="FA_desaturase_dom"/>
</dbReference>
<protein>
    <recommendedName>
        <fullName evidence="3">Cytochrome b5 heme-binding domain-containing protein</fullName>
    </recommendedName>
</protein>
<reference evidence="5" key="1">
    <citation type="journal article" date="2013" name="Nature">
        <title>Pan genome of the phytoplankton Emiliania underpins its global distribution.</title>
        <authorList>
            <person name="Read B.A."/>
            <person name="Kegel J."/>
            <person name="Klute M.J."/>
            <person name="Kuo A."/>
            <person name="Lefebvre S.C."/>
            <person name="Maumus F."/>
            <person name="Mayer C."/>
            <person name="Miller J."/>
            <person name="Monier A."/>
            <person name="Salamov A."/>
            <person name="Young J."/>
            <person name="Aguilar M."/>
            <person name="Claverie J.M."/>
            <person name="Frickenhaus S."/>
            <person name="Gonzalez K."/>
            <person name="Herman E.K."/>
            <person name="Lin Y.C."/>
            <person name="Napier J."/>
            <person name="Ogata H."/>
            <person name="Sarno A.F."/>
            <person name="Shmutz J."/>
            <person name="Schroeder D."/>
            <person name="de Vargas C."/>
            <person name="Verret F."/>
            <person name="von Dassow P."/>
            <person name="Valentin K."/>
            <person name="Van de Peer Y."/>
            <person name="Wheeler G."/>
            <person name="Dacks J.B."/>
            <person name="Delwiche C.F."/>
            <person name="Dyhrman S.T."/>
            <person name="Glockner G."/>
            <person name="John U."/>
            <person name="Richards T."/>
            <person name="Worden A.Z."/>
            <person name="Zhang X."/>
            <person name="Grigoriev I.V."/>
            <person name="Allen A.E."/>
            <person name="Bidle K."/>
            <person name="Borodovsky M."/>
            <person name="Bowler C."/>
            <person name="Brownlee C."/>
            <person name="Cock J.M."/>
            <person name="Elias M."/>
            <person name="Gladyshev V.N."/>
            <person name="Groth M."/>
            <person name="Guda C."/>
            <person name="Hadaegh A."/>
            <person name="Iglesias-Rodriguez M.D."/>
            <person name="Jenkins J."/>
            <person name="Jones B.M."/>
            <person name="Lawson T."/>
            <person name="Leese F."/>
            <person name="Lindquist E."/>
            <person name="Lobanov A."/>
            <person name="Lomsadze A."/>
            <person name="Malik S.B."/>
            <person name="Marsh M.E."/>
            <person name="Mackinder L."/>
            <person name="Mock T."/>
            <person name="Mueller-Roeber B."/>
            <person name="Pagarete A."/>
            <person name="Parker M."/>
            <person name="Probert I."/>
            <person name="Quesneville H."/>
            <person name="Raines C."/>
            <person name="Rensing S.A."/>
            <person name="Riano-Pachon D.M."/>
            <person name="Richier S."/>
            <person name="Rokitta S."/>
            <person name="Shiraiwa Y."/>
            <person name="Soanes D.M."/>
            <person name="van der Giezen M."/>
            <person name="Wahlund T.M."/>
            <person name="Williams B."/>
            <person name="Wilson W."/>
            <person name="Wolfe G."/>
            <person name="Wurch L.L."/>
        </authorList>
    </citation>
    <scope>NUCLEOTIDE SEQUENCE</scope>
</reference>
<evidence type="ECO:0000256" key="2">
    <source>
        <dbReference type="SAM" id="Phobius"/>
    </source>
</evidence>
<dbReference type="EnsemblProtists" id="EOD42077">
    <property type="protein sequence ID" value="EOD42077"/>
    <property type="gene ID" value="EMIHUDRAFT_194783"/>
</dbReference>
<dbReference type="InterPro" id="IPR001199">
    <property type="entry name" value="Cyt_B5-like_heme/steroid-bd"/>
</dbReference>
<sequence length="486" mass="53788">MVALAEPAAGAKPRSRGAGQRERVSTTSLPLRIDGAWYDLSSYADEHPGGRWLLEYARGRDVTALFHAIHMKNSKLATAALSRLPRLKSESLPQPSRPCPFPSEQASEGTLQGPYVLAGLDGKPVPEAPPLPPIESELRRDLAEMLRREFPTPASSKASAAHWARTIAALVGTVACWAGWVQGSALACLLLPFVHWVLIAHTVHEATHGNLHTDPRINFWAQFTSHPICFNVFVWIPQHLLSHHQYTNDYEHDVDCHHFAPALISDAMPRMASAESSFNEGWTFVWKGFLTTLGTSILQPLRTLREKPTPNYDVNVTPVPAAVSKRTLWLSVLPSLLVLLYPLLVWLPQAPLLGLWLLVWPWVGMSLIFTTMTQVSHVQQSCQPTQAQSGCWTARQIHASLDYSLGAATPMPEQQLVTALAAGLNAQSLHHAMPTLSCAHFPRVYAEYRQICERHGVTIRHSENVGTAVREMLEYVFENNRPVGGA</sequence>
<evidence type="ECO:0000256" key="1">
    <source>
        <dbReference type="SAM" id="MobiDB-lite"/>
    </source>
</evidence>
<dbReference type="Proteomes" id="UP000013827">
    <property type="component" value="Unassembled WGS sequence"/>
</dbReference>
<dbReference type="InterPro" id="IPR036400">
    <property type="entry name" value="Cyt_B5-like_heme/steroid_sf"/>
</dbReference>
<dbReference type="GO" id="GO:0006629">
    <property type="term" value="P:lipid metabolic process"/>
    <property type="evidence" value="ECO:0007669"/>
    <property type="project" value="InterPro"/>
</dbReference>
<feature type="domain" description="Cytochrome b5 heme-binding" evidence="3">
    <location>
        <begin position="33"/>
        <end position="93"/>
    </location>
</feature>
<dbReference type="Gene3D" id="3.10.120.10">
    <property type="entry name" value="Cytochrome b5-like heme/steroid binding domain"/>
    <property type="match status" value="1"/>
</dbReference>
<evidence type="ECO:0000313" key="4">
    <source>
        <dbReference type="EnsemblProtists" id="EOD42077"/>
    </source>
</evidence>
<dbReference type="GO" id="GO:0016020">
    <property type="term" value="C:membrane"/>
    <property type="evidence" value="ECO:0007669"/>
    <property type="project" value="TreeGrafter"/>
</dbReference>
<dbReference type="GeneID" id="17287347"/>
<dbReference type="GO" id="GO:0016717">
    <property type="term" value="F:oxidoreductase activity, acting on paired donors, with oxidation of a pair of donors resulting in the reduction of molecular oxygen to two molecules of water"/>
    <property type="evidence" value="ECO:0007669"/>
    <property type="project" value="TreeGrafter"/>
</dbReference>
<dbReference type="PaxDb" id="2903-EOD42077"/>
<keyword evidence="2" id="KW-0812">Transmembrane</keyword>
<accession>A0A0D3L242</accession>
<keyword evidence="2" id="KW-1133">Transmembrane helix</keyword>